<dbReference type="InterPro" id="IPR000792">
    <property type="entry name" value="Tscrpt_reg_LuxR_C"/>
</dbReference>
<dbReference type="GO" id="GO:0005524">
    <property type="term" value="F:ATP binding"/>
    <property type="evidence" value="ECO:0007669"/>
    <property type="project" value="UniProtKB-KW"/>
</dbReference>
<dbReference type="InterPro" id="IPR027417">
    <property type="entry name" value="P-loop_NTPase"/>
</dbReference>
<dbReference type="Pfam" id="PF00196">
    <property type="entry name" value="GerE"/>
    <property type="match status" value="1"/>
</dbReference>
<gene>
    <name evidence="4" type="ORF">EV643_11019</name>
</gene>
<dbReference type="InterPro" id="IPR036388">
    <property type="entry name" value="WH-like_DNA-bd_sf"/>
</dbReference>
<dbReference type="Pfam" id="PF13191">
    <property type="entry name" value="AAA_16"/>
    <property type="match status" value="1"/>
</dbReference>
<dbReference type="SUPFAM" id="SSF46894">
    <property type="entry name" value="C-terminal effector domain of the bipartite response regulators"/>
    <property type="match status" value="1"/>
</dbReference>
<evidence type="ECO:0000256" key="1">
    <source>
        <dbReference type="ARBA" id="ARBA00022741"/>
    </source>
</evidence>
<keyword evidence="5" id="KW-1185">Reference proteome</keyword>
<keyword evidence="1" id="KW-0547">Nucleotide-binding</keyword>
<dbReference type="SMART" id="SM00421">
    <property type="entry name" value="HTH_LUXR"/>
    <property type="match status" value="1"/>
</dbReference>
<sequence length="918" mass="97635">MTGSVSRAGLLGRQNECQALDDLLAGIRAGRSAALILRGESGIGKTELLNYLLEHSTGCRIVRAAGVQSEMELSYAGLHQLCTPLLAGLENLPGPQRDALSTTLGLRDGDPPSRFLVGLAALSLLADVGGNQPLVCLIDDAQWLDHVSAQTLEFVARRLLAESILLVFAVRERSPGETLAGLPELQVTGLTDTDSRTLLDSVVAGRLDERVRDRIVAETGGNPLALLELPRGLTAAELAGGFARPDARPLSSQVEEGFLRRVQSLPAETQRLLLTAAAEPVGDVPLLWRAAAQLGIAVDAAASYAETSGLITLGTRVLFRHPLVRSAAYRAAGPDDRRKVHRALADATDAQLDPDRRAWHLARAAAGPDETVAAELERSADRAQARGGVAAAAAFLERAAELTPDAAGRGARTLAAAQAKHQAGAFDAAFALARTAELSPLDELATAKLTLLRGQITFLTRGASVGLPLLLEAANRLEPLDSRLATATLRDAIFAALTAGRVPSEVAEAVLAAPKPAEPTHDLLLLEGMARIIAQGYAAGAPMVLQALTGFRNGGISRDEELGWLLLACGVAQDTWDFESWSVLSARLVDLSRETGDLSVLPTALLHRVGNRVRAGDLAGADSLVGEGVAIGEATGNSIWAHYGGVFLEPWKGRESATRQAIEGIIQNTLLGEQPKVLADTQWAAAVLYNGLGRYEEACVAAKRGCENPEELGHTIPSMVELVEASARLGRPADAAEAVQRISDMAQATRTDWALGNEAFTRALVSEGQAADDLYREAIERLGDTEVRMELARVRLCYGEWLRRENRRVDARAQLGVAQEVLSQIGAAAFAERARRELRAAGATVRKRTVATYDALTPQETQIARLAADGLTNPEIGARLFISPHTVEWHLRKVFSKLGIASRRQIGTMLSQGAVTSA</sequence>
<reference evidence="4 5" key="1">
    <citation type="submission" date="2019-03" db="EMBL/GenBank/DDBJ databases">
        <title>Genomic Encyclopedia of Type Strains, Phase III (KMG-III): the genomes of soil and plant-associated and newly described type strains.</title>
        <authorList>
            <person name="Whitman W."/>
        </authorList>
    </citation>
    <scope>NUCLEOTIDE SEQUENCE [LARGE SCALE GENOMIC DNA]</scope>
    <source>
        <strain evidence="4 5">VKM Ac-2527</strain>
    </source>
</reference>
<organism evidence="4 5">
    <name type="scientific">Kribbella caucasensis</name>
    <dbReference type="NCBI Taxonomy" id="2512215"/>
    <lineage>
        <taxon>Bacteria</taxon>
        <taxon>Bacillati</taxon>
        <taxon>Actinomycetota</taxon>
        <taxon>Actinomycetes</taxon>
        <taxon>Propionibacteriales</taxon>
        <taxon>Kribbellaceae</taxon>
        <taxon>Kribbella</taxon>
    </lineage>
</organism>
<dbReference type="Proteomes" id="UP000295388">
    <property type="component" value="Unassembled WGS sequence"/>
</dbReference>
<dbReference type="SUPFAM" id="SSF52540">
    <property type="entry name" value="P-loop containing nucleoside triphosphate hydrolases"/>
    <property type="match status" value="1"/>
</dbReference>
<dbReference type="PRINTS" id="PR00038">
    <property type="entry name" value="HTHLUXR"/>
</dbReference>
<dbReference type="GO" id="GO:0005737">
    <property type="term" value="C:cytoplasm"/>
    <property type="evidence" value="ECO:0007669"/>
    <property type="project" value="TreeGrafter"/>
</dbReference>
<dbReference type="AlphaFoldDB" id="A0A4R6KEX4"/>
<accession>A0A4R6KEX4</accession>
<dbReference type="PANTHER" id="PTHR16305">
    <property type="entry name" value="TESTICULAR SOLUBLE ADENYLYL CYCLASE"/>
    <property type="match status" value="1"/>
</dbReference>
<dbReference type="GO" id="GO:0003677">
    <property type="term" value="F:DNA binding"/>
    <property type="evidence" value="ECO:0007669"/>
    <property type="project" value="InterPro"/>
</dbReference>
<dbReference type="PROSITE" id="PS50043">
    <property type="entry name" value="HTH_LUXR_2"/>
    <property type="match status" value="1"/>
</dbReference>
<dbReference type="RefSeq" id="WP_133801806.1">
    <property type="nucleotide sequence ID" value="NZ_SNWQ01000010.1"/>
</dbReference>
<proteinExistence type="predicted"/>
<dbReference type="EMBL" id="SNWQ01000010">
    <property type="protein sequence ID" value="TDO46636.1"/>
    <property type="molecule type" value="Genomic_DNA"/>
</dbReference>
<feature type="domain" description="HTH luxR-type" evidence="3">
    <location>
        <begin position="849"/>
        <end position="914"/>
    </location>
</feature>
<dbReference type="InterPro" id="IPR041664">
    <property type="entry name" value="AAA_16"/>
</dbReference>
<protein>
    <submittedName>
        <fullName evidence="4">Regulatory LuxR family protein</fullName>
    </submittedName>
</protein>
<dbReference type="OrthoDB" id="3202170at2"/>
<dbReference type="CDD" id="cd06170">
    <property type="entry name" value="LuxR_C_like"/>
    <property type="match status" value="1"/>
</dbReference>
<keyword evidence="2" id="KW-0067">ATP-binding</keyword>
<dbReference type="PANTHER" id="PTHR16305:SF35">
    <property type="entry name" value="TRANSCRIPTIONAL ACTIVATOR DOMAIN"/>
    <property type="match status" value="1"/>
</dbReference>
<evidence type="ECO:0000256" key="2">
    <source>
        <dbReference type="ARBA" id="ARBA00022840"/>
    </source>
</evidence>
<evidence type="ECO:0000313" key="4">
    <source>
        <dbReference type="EMBL" id="TDO46636.1"/>
    </source>
</evidence>
<dbReference type="InterPro" id="IPR016032">
    <property type="entry name" value="Sig_transdc_resp-reg_C-effctor"/>
</dbReference>
<dbReference type="Gene3D" id="1.10.10.10">
    <property type="entry name" value="Winged helix-like DNA-binding domain superfamily/Winged helix DNA-binding domain"/>
    <property type="match status" value="1"/>
</dbReference>
<comment type="caution">
    <text evidence="4">The sequence shown here is derived from an EMBL/GenBank/DDBJ whole genome shotgun (WGS) entry which is preliminary data.</text>
</comment>
<evidence type="ECO:0000313" key="5">
    <source>
        <dbReference type="Proteomes" id="UP000295388"/>
    </source>
</evidence>
<dbReference type="Gene3D" id="3.40.50.300">
    <property type="entry name" value="P-loop containing nucleotide triphosphate hydrolases"/>
    <property type="match status" value="1"/>
</dbReference>
<dbReference type="GO" id="GO:0006355">
    <property type="term" value="P:regulation of DNA-templated transcription"/>
    <property type="evidence" value="ECO:0007669"/>
    <property type="project" value="InterPro"/>
</dbReference>
<dbReference type="GO" id="GO:0004016">
    <property type="term" value="F:adenylate cyclase activity"/>
    <property type="evidence" value="ECO:0007669"/>
    <property type="project" value="TreeGrafter"/>
</dbReference>
<name>A0A4R6KEX4_9ACTN</name>
<evidence type="ECO:0000259" key="3">
    <source>
        <dbReference type="PROSITE" id="PS50043"/>
    </source>
</evidence>